<evidence type="ECO:0000256" key="1">
    <source>
        <dbReference type="SAM" id="Phobius"/>
    </source>
</evidence>
<organism evidence="2 3">
    <name type="scientific">Paraburkholderia acidicola</name>
    <dbReference type="NCBI Taxonomy" id="1912599"/>
    <lineage>
        <taxon>Bacteria</taxon>
        <taxon>Pseudomonadati</taxon>
        <taxon>Pseudomonadota</taxon>
        <taxon>Betaproteobacteria</taxon>
        <taxon>Burkholderiales</taxon>
        <taxon>Burkholderiaceae</taxon>
        <taxon>Paraburkholderia</taxon>
    </lineage>
</organism>
<sequence>MVVTVVLGDLLARQIVNLIDGPGLLNAITNILVRIGARQPDSTYDLDGVVLLVILLLSIVLVGVVVWAINSYLRRRVQVS</sequence>
<gene>
    <name evidence="2" type="ORF">BWP39_03200</name>
</gene>
<dbReference type="EMBL" id="MTZV01000002">
    <property type="protein sequence ID" value="PCE27524.1"/>
    <property type="molecule type" value="Genomic_DNA"/>
</dbReference>
<feature type="transmembrane region" description="Helical" evidence="1">
    <location>
        <begin position="49"/>
        <end position="73"/>
    </location>
</feature>
<dbReference type="Proteomes" id="UP000218022">
    <property type="component" value="Unassembled WGS sequence"/>
</dbReference>
<accession>A0A2A4F4L3</accession>
<keyword evidence="1" id="KW-0472">Membrane</keyword>
<proteinExistence type="predicted"/>
<protein>
    <submittedName>
        <fullName evidence="2">Uncharacterized protein</fullName>
    </submittedName>
</protein>
<name>A0A2A4F4L3_9BURK</name>
<evidence type="ECO:0000313" key="2">
    <source>
        <dbReference type="EMBL" id="PCE27524.1"/>
    </source>
</evidence>
<comment type="caution">
    <text evidence="2">The sequence shown here is derived from an EMBL/GenBank/DDBJ whole genome shotgun (WGS) entry which is preliminary data.</text>
</comment>
<dbReference type="AlphaFoldDB" id="A0A2A4F4L3"/>
<keyword evidence="1" id="KW-0812">Transmembrane</keyword>
<reference evidence="2 3" key="1">
    <citation type="submission" date="2017-01" db="EMBL/GenBank/DDBJ databases">
        <title>Whole-Genome Shotgun Sequencing of Two beta-Proteobacterial Species in Search of the Bulgecin Biosynthetic Cluster.</title>
        <authorList>
            <person name="Horsman M.E."/>
            <person name="Marous D.R."/>
            <person name="Li R."/>
            <person name="Oliver R.A."/>
            <person name="Byun B."/>
            <person name="Emrich S.J."/>
            <person name="Boggess B."/>
            <person name="Townsend C.A."/>
            <person name="Mobashery S."/>
        </authorList>
    </citation>
    <scope>NUCLEOTIDE SEQUENCE [LARGE SCALE GENOMIC DNA]</scope>
    <source>
        <strain evidence="2 3">ATCC 31363</strain>
    </source>
</reference>
<keyword evidence="1" id="KW-1133">Transmembrane helix</keyword>
<evidence type="ECO:0000313" key="3">
    <source>
        <dbReference type="Proteomes" id="UP000218022"/>
    </source>
</evidence>